<dbReference type="EMBL" id="FQ790348">
    <property type="protein sequence ID" value="CCD53830.1"/>
    <property type="molecule type" value="Genomic_DNA"/>
</dbReference>
<dbReference type="InParanoid" id="G2YQD2"/>
<gene>
    <name evidence="2" type="ORF">BofuT4_uP133840.1</name>
</gene>
<protein>
    <submittedName>
        <fullName evidence="2">Uncharacterized protein</fullName>
    </submittedName>
</protein>
<dbReference type="HOGENOM" id="CLU_2793725_0_0_1"/>
<evidence type="ECO:0000313" key="3">
    <source>
        <dbReference type="Proteomes" id="UP000008177"/>
    </source>
</evidence>
<dbReference type="AlphaFoldDB" id="G2YQD2"/>
<feature type="region of interest" description="Disordered" evidence="1">
    <location>
        <begin position="1"/>
        <end position="44"/>
    </location>
</feature>
<accession>G2YQD2</accession>
<sequence>MAIGVSSGVDKCDKATDRQSLQSQESRRLTLRDVPQSYSSPRESQATLGLWHDESYATLSLSEVLISF</sequence>
<name>G2YQD2_BOTF4</name>
<evidence type="ECO:0000313" key="2">
    <source>
        <dbReference type="EMBL" id="CCD53830.1"/>
    </source>
</evidence>
<organism evidence="2 3">
    <name type="scientific">Botryotinia fuckeliana (strain T4)</name>
    <name type="common">Noble rot fungus</name>
    <name type="synonym">Botrytis cinerea</name>
    <dbReference type="NCBI Taxonomy" id="999810"/>
    <lineage>
        <taxon>Eukaryota</taxon>
        <taxon>Fungi</taxon>
        <taxon>Dikarya</taxon>
        <taxon>Ascomycota</taxon>
        <taxon>Pezizomycotina</taxon>
        <taxon>Leotiomycetes</taxon>
        <taxon>Helotiales</taxon>
        <taxon>Sclerotiniaceae</taxon>
        <taxon>Botrytis</taxon>
    </lineage>
</organism>
<proteinExistence type="predicted"/>
<evidence type="ECO:0000256" key="1">
    <source>
        <dbReference type="SAM" id="MobiDB-lite"/>
    </source>
</evidence>
<reference evidence="3" key="1">
    <citation type="journal article" date="2011" name="PLoS Genet.">
        <title>Genomic analysis of the necrotrophic fungal pathogens Sclerotinia sclerotiorum and Botrytis cinerea.</title>
        <authorList>
            <person name="Amselem J."/>
            <person name="Cuomo C.A."/>
            <person name="van Kan J.A."/>
            <person name="Viaud M."/>
            <person name="Benito E.P."/>
            <person name="Couloux A."/>
            <person name="Coutinho P.M."/>
            <person name="de Vries R.P."/>
            <person name="Dyer P.S."/>
            <person name="Fillinger S."/>
            <person name="Fournier E."/>
            <person name="Gout L."/>
            <person name="Hahn M."/>
            <person name="Kohn L."/>
            <person name="Lapalu N."/>
            <person name="Plummer K.M."/>
            <person name="Pradier J.M."/>
            <person name="Quevillon E."/>
            <person name="Sharon A."/>
            <person name="Simon A."/>
            <person name="ten Have A."/>
            <person name="Tudzynski B."/>
            <person name="Tudzynski P."/>
            <person name="Wincker P."/>
            <person name="Andrew M."/>
            <person name="Anthouard V."/>
            <person name="Beever R.E."/>
            <person name="Beffa R."/>
            <person name="Benoit I."/>
            <person name="Bouzid O."/>
            <person name="Brault B."/>
            <person name="Chen Z."/>
            <person name="Choquer M."/>
            <person name="Collemare J."/>
            <person name="Cotton P."/>
            <person name="Danchin E.G."/>
            <person name="Da Silva C."/>
            <person name="Gautier A."/>
            <person name="Giraud C."/>
            <person name="Giraud T."/>
            <person name="Gonzalez C."/>
            <person name="Grossetete S."/>
            <person name="Guldener U."/>
            <person name="Henrissat B."/>
            <person name="Howlett B.J."/>
            <person name="Kodira C."/>
            <person name="Kretschmer M."/>
            <person name="Lappartient A."/>
            <person name="Leroch M."/>
            <person name="Levis C."/>
            <person name="Mauceli E."/>
            <person name="Neuveglise C."/>
            <person name="Oeser B."/>
            <person name="Pearson M."/>
            <person name="Poulain J."/>
            <person name="Poussereau N."/>
            <person name="Quesneville H."/>
            <person name="Rascle C."/>
            <person name="Schumacher J."/>
            <person name="Segurens B."/>
            <person name="Sexton A."/>
            <person name="Silva E."/>
            <person name="Sirven C."/>
            <person name="Soanes D.M."/>
            <person name="Talbot N.J."/>
            <person name="Templeton M."/>
            <person name="Yandava C."/>
            <person name="Yarden O."/>
            <person name="Zeng Q."/>
            <person name="Rollins J.A."/>
            <person name="Lebrun M.H."/>
            <person name="Dickman M."/>
        </authorList>
    </citation>
    <scope>NUCLEOTIDE SEQUENCE [LARGE SCALE GENOMIC DNA]</scope>
    <source>
        <strain evidence="3">T4</strain>
    </source>
</reference>
<dbReference type="Proteomes" id="UP000008177">
    <property type="component" value="Unplaced contigs"/>
</dbReference>